<feature type="transmembrane region" description="Helical" evidence="8">
    <location>
        <begin position="151"/>
        <end position="168"/>
    </location>
</feature>
<dbReference type="PANTHER" id="PTHR14233:SF4">
    <property type="entry name" value="SOLUTE CARRIER FAMILY 35 MEMBER F2"/>
    <property type="match status" value="1"/>
</dbReference>
<evidence type="ECO:0000313" key="9">
    <source>
        <dbReference type="EMBL" id="KAJ2779150.1"/>
    </source>
</evidence>
<evidence type="ECO:0000256" key="3">
    <source>
        <dbReference type="ARBA" id="ARBA00022448"/>
    </source>
</evidence>
<sequence length="403" mass="44045">MAEPLRRRIARNAAGCCAGRRFVDWRHFAAILALGQVLSLCITGTSVVTNKLAELQAAPVPCFQNGLVYALLLAVYMPLALARLGPRVVWANVRRRFYWYVLLAAVDVEGNYFVVKAYGYTSLLSCMLLDTWTLPCVMLLSFLLMRVRFRWTQILGVLLCLGGMGLLIKGDMAAGKNYGARDALRGDLYMLLGATCYALSNTVEEFIVRHRPQYETVAWLGFFGSVINGVQMAALEHRDLRRAVWTGPIVGYTVGFGLIMFVLYTLAPFLFRLSSAAFYNLSLLTSDFYGLVFAKYMFHDRITSLYAGSFTMTVCGLFVYHAFPYDPPAHMARLPGFRTPLPGDVEITPGSAAGGGGSGQRRTQGLLPIAGDDDNGPLSVEASSKQSAEIPPACGAHGGIVSP</sequence>
<evidence type="ECO:0000256" key="7">
    <source>
        <dbReference type="SAM" id="MobiDB-lite"/>
    </source>
</evidence>
<keyword evidence="10" id="KW-1185">Reference proteome</keyword>
<evidence type="ECO:0000313" key="10">
    <source>
        <dbReference type="Proteomes" id="UP001140217"/>
    </source>
</evidence>
<protein>
    <recommendedName>
        <fullName evidence="11">DUF914-domain-containing protein</fullName>
    </recommendedName>
</protein>
<keyword evidence="5 8" id="KW-1133">Transmembrane helix</keyword>
<dbReference type="PANTHER" id="PTHR14233">
    <property type="entry name" value="DUF914-RELATED"/>
    <property type="match status" value="1"/>
</dbReference>
<evidence type="ECO:0000256" key="8">
    <source>
        <dbReference type="SAM" id="Phobius"/>
    </source>
</evidence>
<dbReference type="GO" id="GO:0016020">
    <property type="term" value="C:membrane"/>
    <property type="evidence" value="ECO:0007669"/>
    <property type="project" value="UniProtKB-SubCell"/>
</dbReference>
<feature type="transmembrane region" description="Helical" evidence="8">
    <location>
        <begin position="217"/>
        <end position="234"/>
    </location>
</feature>
<keyword evidence="4 8" id="KW-0812">Transmembrane</keyword>
<evidence type="ECO:0000256" key="4">
    <source>
        <dbReference type="ARBA" id="ARBA00022692"/>
    </source>
</evidence>
<dbReference type="OrthoDB" id="429955at2759"/>
<feature type="region of interest" description="Disordered" evidence="7">
    <location>
        <begin position="348"/>
        <end position="403"/>
    </location>
</feature>
<dbReference type="Proteomes" id="UP001140217">
    <property type="component" value="Unassembled WGS sequence"/>
</dbReference>
<keyword evidence="3" id="KW-0813">Transport</keyword>
<feature type="transmembrane region" description="Helical" evidence="8">
    <location>
        <begin position="249"/>
        <end position="271"/>
    </location>
</feature>
<dbReference type="InterPro" id="IPR052221">
    <property type="entry name" value="SLC35F_Transporter"/>
</dbReference>
<reference evidence="9" key="1">
    <citation type="submission" date="2022-07" db="EMBL/GenBank/DDBJ databases">
        <title>Phylogenomic reconstructions and comparative analyses of Kickxellomycotina fungi.</title>
        <authorList>
            <person name="Reynolds N.K."/>
            <person name="Stajich J.E."/>
            <person name="Barry K."/>
            <person name="Grigoriev I.V."/>
            <person name="Crous P."/>
            <person name="Smith M.E."/>
        </authorList>
    </citation>
    <scope>NUCLEOTIDE SEQUENCE</scope>
    <source>
        <strain evidence="9">NBRC 105414</strain>
    </source>
</reference>
<keyword evidence="6 8" id="KW-0472">Membrane</keyword>
<feature type="transmembrane region" description="Helical" evidence="8">
    <location>
        <begin position="304"/>
        <end position="323"/>
    </location>
</feature>
<evidence type="ECO:0000256" key="1">
    <source>
        <dbReference type="ARBA" id="ARBA00004141"/>
    </source>
</evidence>
<comment type="subcellular location">
    <subcellularLocation>
        <location evidence="1">Membrane</location>
        <topology evidence="1">Multi-pass membrane protein</topology>
    </subcellularLocation>
</comment>
<organism evidence="9 10">
    <name type="scientific">Coemansia javaensis</name>
    <dbReference type="NCBI Taxonomy" id="2761396"/>
    <lineage>
        <taxon>Eukaryota</taxon>
        <taxon>Fungi</taxon>
        <taxon>Fungi incertae sedis</taxon>
        <taxon>Zoopagomycota</taxon>
        <taxon>Kickxellomycotina</taxon>
        <taxon>Kickxellomycetes</taxon>
        <taxon>Kickxellales</taxon>
        <taxon>Kickxellaceae</taxon>
        <taxon>Coemansia</taxon>
    </lineage>
</organism>
<dbReference type="AlphaFoldDB" id="A0A9W8LG62"/>
<comment type="caution">
    <text evidence="9">The sequence shown here is derived from an EMBL/GenBank/DDBJ whole genome shotgun (WGS) entry which is preliminary data.</text>
</comment>
<dbReference type="InterPro" id="IPR009262">
    <property type="entry name" value="SLC35_F1/F2/F6"/>
</dbReference>
<feature type="transmembrane region" description="Helical" evidence="8">
    <location>
        <begin position="28"/>
        <end position="47"/>
    </location>
</feature>
<accession>A0A9W8LG62</accession>
<dbReference type="InterPro" id="IPR037185">
    <property type="entry name" value="EmrE-like"/>
</dbReference>
<gene>
    <name evidence="9" type="ORF">H4R18_004181</name>
</gene>
<evidence type="ECO:0000256" key="5">
    <source>
        <dbReference type="ARBA" id="ARBA00022989"/>
    </source>
</evidence>
<feature type="transmembrane region" description="Helical" evidence="8">
    <location>
        <begin position="120"/>
        <end position="144"/>
    </location>
</feature>
<comment type="similarity">
    <text evidence="2">Belongs to the SLC35F solute transporter family.</text>
</comment>
<feature type="transmembrane region" description="Helical" evidence="8">
    <location>
        <begin position="67"/>
        <end position="85"/>
    </location>
</feature>
<name>A0A9W8LG62_9FUNG</name>
<evidence type="ECO:0000256" key="6">
    <source>
        <dbReference type="ARBA" id="ARBA00023136"/>
    </source>
</evidence>
<proteinExistence type="inferred from homology"/>
<dbReference type="Pfam" id="PF06027">
    <property type="entry name" value="SLC35F"/>
    <property type="match status" value="1"/>
</dbReference>
<dbReference type="EMBL" id="JANBUL010000191">
    <property type="protein sequence ID" value="KAJ2779150.1"/>
    <property type="molecule type" value="Genomic_DNA"/>
</dbReference>
<evidence type="ECO:0008006" key="11">
    <source>
        <dbReference type="Google" id="ProtNLM"/>
    </source>
</evidence>
<dbReference type="SUPFAM" id="SSF103481">
    <property type="entry name" value="Multidrug resistance efflux transporter EmrE"/>
    <property type="match status" value="1"/>
</dbReference>
<evidence type="ECO:0000256" key="2">
    <source>
        <dbReference type="ARBA" id="ARBA00007863"/>
    </source>
</evidence>
<dbReference type="GO" id="GO:0022857">
    <property type="term" value="F:transmembrane transporter activity"/>
    <property type="evidence" value="ECO:0007669"/>
    <property type="project" value="InterPro"/>
</dbReference>